<dbReference type="Proteomes" id="UP000216113">
    <property type="component" value="Unassembled WGS sequence"/>
</dbReference>
<dbReference type="AlphaFoldDB" id="A0A266LVW7"/>
<dbReference type="EMBL" id="NQKL01000008">
    <property type="protein sequence ID" value="OZY41542.1"/>
    <property type="molecule type" value="Genomic_DNA"/>
</dbReference>
<gene>
    <name evidence="2" type="ORF">CJF43_12340</name>
</gene>
<evidence type="ECO:0000313" key="3">
    <source>
        <dbReference type="Proteomes" id="UP000216113"/>
    </source>
</evidence>
<proteinExistence type="predicted"/>
<evidence type="ECO:0000313" key="2">
    <source>
        <dbReference type="EMBL" id="OZY41542.1"/>
    </source>
</evidence>
<organism evidence="2 3">
    <name type="scientific">Pseudomonas fragi</name>
    <dbReference type="NCBI Taxonomy" id="296"/>
    <lineage>
        <taxon>Bacteria</taxon>
        <taxon>Pseudomonadati</taxon>
        <taxon>Pseudomonadota</taxon>
        <taxon>Gammaproteobacteria</taxon>
        <taxon>Pseudomonadales</taxon>
        <taxon>Pseudomonadaceae</taxon>
        <taxon>Pseudomonas</taxon>
    </lineage>
</organism>
<dbReference type="InterPro" id="IPR018003">
    <property type="entry name" value="Insecticidal_toxin/plasmid_vir"/>
</dbReference>
<evidence type="ECO:0000256" key="1">
    <source>
        <dbReference type="ARBA" id="ARBA00023026"/>
    </source>
</evidence>
<evidence type="ECO:0008006" key="4">
    <source>
        <dbReference type="Google" id="ProtNLM"/>
    </source>
</evidence>
<protein>
    <recommendedName>
        <fullName evidence="4">Toxin</fullName>
    </recommendedName>
</protein>
<name>A0A266LVW7_PSEFR</name>
<comment type="caution">
    <text evidence="2">The sequence shown here is derived from an EMBL/GenBank/DDBJ whole genome shotgun (WGS) entry which is preliminary data.</text>
</comment>
<accession>A0A266LVW7</accession>
<dbReference type="RefSeq" id="WP_095029421.1">
    <property type="nucleotide sequence ID" value="NZ_NQKL01000008.1"/>
</dbReference>
<reference evidence="2 3" key="1">
    <citation type="submission" date="2017-08" db="EMBL/GenBank/DDBJ databases">
        <title>Genomic and metabolic characterisation of spoilage-associated Pseudomonas species.</title>
        <authorList>
            <person name="Stanborough T."/>
            <person name="Fegan N."/>
            <person name="Powell S.M."/>
            <person name="Singh T."/>
            <person name="Tamplin M.L."/>
            <person name="Chandry P.S."/>
        </authorList>
    </citation>
    <scope>NUCLEOTIDE SEQUENCE [LARGE SCALE GENOMIC DNA]</scope>
    <source>
        <strain evidence="2 3">F1820</strain>
    </source>
</reference>
<sequence>MPKDTPSPASGPTWSALFKDDPNAFCAPSSLAAFDSPAAYLQALYRFALEVETTGKGTQGKITLDQRLPTFKNLVVDTQSTSRQLPLLALVNEALTAPVEAYLNNNRELYGNRSVDQVLAELRYPFDLPFDLAHRRCVLGLTGTKPGLGELNYRISLKLPHGQQPENKYGTVQQEAYEAQRLLTLLSPAQQNLLTERFHQPDTNSFYKKHYGQYEPITGQQQFMLHTGLNTRQLQELLASASYRPRLSANVMQTADQIARDQTVGARYCNGPRSASQAALRLGSDYLLHNTTPERHDRLQRMIRLQRWLDLPFAELDTLLHSVLCCENSSPDHFAINDNSLRALGVFRYLKRRYGIKPGTFSAWLYRMPIHSSGQDLSLFDQIFNPPHWLNLPLILDNQPLDLETSDATLYRVCAALGLEDTPQSLGLLKSRMQQLWPPPRRDIETFSSLYRQATLPALFGLSVVDCDQLCQLLGGKTWRQQLVKPTLRQSGSNAPADFLDVLMQLDWAVTWLKNSGKSVQHLRQQLLLETASLTPSIQQRLSRIEAVLQQMPQYLLAQATIDELDLPQPEPGSKPLVYAWNILIAKGLLRAHSLLPAQPKPAALERGVGYMVDRYVTLSPDDGRNQALKAKVKHKLSSQLTAAYTQLQPFRVEVEQFLKDTSLASEAPDLLTQAFRQATRIYANALGSEKPAEILKHLLLFSPNAETELQLPLSREALQAFLLNPHWLDSEQTASSTLRLTLGTLYLFEQFSHLSQTYGVSHATLLNYLNLANPQNQDGEPASLTLQTGDQLARMLGWSASEIEVLTKRLPGARVRSMAELDWLMRCHESAKLTGLSATMLLMATGLTATFSSADWQQVGSAVLATSP</sequence>
<keyword evidence="1" id="KW-0843">Virulence</keyword>
<dbReference type="Pfam" id="PF03538">
    <property type="entry name" value="VRP1"/>
    <property type="match status" value="1"/>
</dbReference>